<evidence type="ECO:0000313" key="2">
    <source>
        <dbReference type="Proteomes" id="UP001208570"/>
    </source>
</evidence>
<dbReference type="SUPFAM" id="SSF48371">
    <property type="entry name" value="ARM repeat"/>
    <property type="match status" value="1"/>
</dbReference>
<reference evidence="1" key="1">
    <citation type="journal article" date="2023" name="Mol. Biol. Evol.">
        <title>Third-Generation Sequencing Reveals the Adaptive Role of the Epigenome in Three Deep-Sea Polychaetes.</title>
        <authorList>
            <person name="Perez M."/>
            <person name="Aroh O."/>
            <person name="Sun Y."/>
            <person name="Lan Y."/>
            <person name="Juniper S.K."/>
            <person name="Young C.R."/>
            <person name="Angers B."/>
            <person name="Qian P.Y."/>
        </authorList>
    </citation>
    <scope>NUCLEOTIDE SEQUENCE</scope>
    <source>
        <strain evidence="1">P08H-3</strain>
    </source>
</reference>
<name>A0AAD9J1P9_9ANNE</name>
<dbReference type="GO" id="GO:0005829">
    <property type="term" value="C:cytosol"/>
    <property type="evidence" value="ECO:0007669"/>
    <property type="project" value="TreeGrafter"/>
</dbReference>
<protein>
    <submittedName>
        <fullName evidence="1">Uncharacterized protein</fullName>
    </submittedName>
</protein>
<dbReference type="PANTHER" id="PTHR23254:SF16">
    <property type="entry name" value="CBP80_20-DEPENDENT TRANSLATION INITIATION FACTOR"/>
    <property type="match status" value="1"/>
</dbReference>
<accession>A0AAD9J1P9</accession>
<dbReference type="GO" id="GO:0008494">
    <property type="term" value="F:translation activator activity"/>
    <property type="evidence" value="ECO:0007669"/>
    <property type="project" value="TreeGrafter"/>
</dbReference>
<sequence length="226" mass="26164">MDINWTDVDVTWYPLHIQVNVKRLIEDPGGVPSRLISEVVDAIVSRSCRDPDYYVTAAKVCHHVIEHEYEQQSYVSLPKYSFRISLINTCQLLLKDWHNVRNVSVRSWIFYCRFIAEIYKKVCVERSITIVAFRDLMINMMIQLTKTPCVSNFDEVDLLCSLFCDHGSSISRASSTDIEELMDAIRDAFLSANTDTPTQRLLLPLIEMYASGFNLSDEAKRLYFQM</sequence>
<dbReference type="InterPro" id="IPR016024">
    <property type="entry name" value="ARM-type_fold"/>
</dbReference>
<gene>
    <name evidence="1" type="ORF">LSH36_717g01033</name>
</gene>
<organism evidence="1 2">
    <name type="scientific">Paralvinella palmiformis</name>
    <dbReference type="NCBI Taxonomy" id="53620"/>
    <lineage>
        <taxon>Eukaryota</taxon>
        <taxon>Metazoa</taxon>
        <taxon>Spiralia</taxon>
        <taxon>Lophotrochozoa</taxon>
        <taxon>Annelida</taxon>
        <taxon>Polychaeta</taxon>
        <taxon>Sedentaria</taxon>
        <taxon>Canalipalpata</taxon>
        <taxon>Terebellida</taxon>
        <taxon>Terebelliformia</taxon>
        <taxon>Alvinellidae</taxon>
        <taxon>Paralvinella</taxon>
    </lineage>
</organism>
<comment type="caution">
    <text evidence="1">The sequence shown here is derived from an EMBL/GenBank/DDBJ whole genome shotgun (WGS) entry which is preliminary data.</text>
</comment>
<dbReference type="Gene3D" id="1.25.40.180">
    <property type="match status" value="1"/>
</dbReference>
<evidence type="ECO:0000313" key="1">
    <source>
        <dbReference type="EMBL" id="KAK2144944.1"/>
    </source>
</evidence>
<keyword evidence="2" id="KW-1185">Reference proteome</keyword>
<dbReference type="PANTHER" id="PTHR23254">
    <property type="entry name" value="EIF4G DOMAIN PROTEIN"/>
    <property type="match status" value="1"/>
</dbReference>
<proteinExistence type="predicted"/>
<dbReference type="InterPro" id="IPR051367">
    <property type="entry name" value="mRNA_TranslReg/HistoneTransl"/>
</dbReference>
<dbReference type="AlphaFoldDB" id="A0AAD9J1P9"/>
<dbReference type="GO" id="GO:0006446">
    <property type="term" value="P:regulation of translational initiation"/>
    <property type="evidence" value="ECO:0007669"/>
    <property type="project" value="TreeGrafter"/>
</dbReference>
<dbReference type="Proteomes" id="UP001208570">
    <property type="component" value="Unassembled WGS sequence"/>
</dbReference>
<dbReference type="EMBL" id="JAODUP010000717">
    <property type="protein sequence ID" value="KAK2144944.1"/>
    <property type="molecule type" value="Genomic_DNA"/>
</dbReference>